<keyword evidence="4 8" id="KW-0863">Zinc-finger</keyword>
<evidence type="ECO:0000313" key="10">
    <source>
        <dbReference type="EMBL" id="OMJ75497.1"/>
    </source>
</evidence>
<feature type="domain" description="C2H2-type" evidence="9">
    <location>
        <begin position="11"/>
        <end position="38"/>
    </location>
</feature>
<dbReference type="InterPro" id="IPR036236">
    <property type="entry name" value="Znf_C2H2_sf"/>
</dbReference>
<protein>
    <recommendedName>
        <fullName evidence="9">C2H2-type domain-containing protein</fullName>
    </recommendedName>
</protein>
<evidence type="ECO:0000313" key="12">
    <source>
        <dbReference type="Proteomes" id="UP000187209"/>
    </source>
</evidence>
<evidence type="ECO:0000256" key="4">
    <source>
        <dbReference type="ARBA" id="ARBA00022771"/>
    </source>
</evidence>
<feature type="domain" description="C2H2-type" evidence="9">
    <location>
        <begin position="67"/>
        <end position="97"/>
    </location>
</feature>
<evidence type="ECO:0000256" key="2">
    <source>
        <dbReference type="ARBA" id="ARBA00022723"/>
    </source>
</evidence>
<keyword evidence="3" id="KW-0677">Repeat</keyword>
<dbReference type="FunFam" id="3.30.160.60:FF:000104">
    <property type="entry name" value="Transcriptional repressor protein YY1"/>
    <property type="match status" value="1"/>
</dbReference>
<proteinExistence type="predicted"/>
<dbReference type="Gene3D" id="3.30.160.60">
    <property type="entry name" value="Classic Zinc Finger"/>
    <property type="match status" value="3"/>
</dbReference>
<dbReference type="PANTHER" id="PTHR14003">
    <property type="entry name" value="TRANSCRIPTIONAL REPRESSOR PROTEIN YY"/>
    <property type="match status" value="1"/>
</dbReference>
<dbReference type="PANTHER" id="PTHR14003:SF19">
    <property type="entry name" value="YY2 TRANSCRIPTION FACTOR"/>
    <property type="match status" value="1"/>
</dbReference>
<dbReference type="EMBL" id="MPUH01000561">
    <property type="protein sequence ID" value="OMJ77696.1"/>
    <property type="molecule type" value="Genomic_DNA"/>
</dbReference>
<dbReference type="GO" id="GO:0008270">
    <property type="term" value="F:zinc ion binding"/>
    <property type="evidence" value="ECO:0007669"/>
    <property type="project" value="UniProtKB-KW"/>
</dbReference>
<reference evidence="11 12" key="1">
    <citation type="submission" date="2016-11" db="EMBL/GenBank/DDBJ databases">
        <title>The macronuclear genome of Stentor coeruleus: a giant cell with tiny introns.</title>
        <authorList>
            <person name="Slabodnick M."/>
            <person name="Ruby J.G."/>
            <person name="Reiff S.B."/>
            <person name="Swart E.C."/>
            <person name="Gosai S."/>
            <person name="Prabakaran S."/>
            <person name="Witkowska E."/>
            <person name="Larue G.E."/>
            <person name="Fisher S."/>
            <person name="Freeman R.M."/>
            <person name="Gunawardena J."/>
            <person name="Chu W."/>
            <person name="Stover N.A."/>
            <person name="Gregory B.D."/>
            <person name="Nowacki M."/>
            <person name="Derisi J."/>
            <person name="Roy S.W."/>
            <person name="Marshall W.F."/>
            <person name="Sood P."/>
        </authorList>
    </citation>
    <scope>NUCLEOTIDE SEQUENCE [LARGE SCALE GENOMIC DNA]</scope>
    <source>
        <strain evidence="11">WM001</strain>
    </source>
</reference>
<evidence type="ECO:0000256" key="1">
    <source>
        <dbReference type="ARBA" id="ARBA00004123"/>
    </source>
</evidence>
<dbReference type="SMART" id="SM00355">
    <property type="entry name" value="ZnF_C2H2"/>
    <property type="match status" value="3"/>
</dbReference>
<keyword evidence="6" id="KW-0238">DNA-binding</keyword>
<dbReference type="GO" id="GO:0000785">
    <property type="term" value="C:chromatin"/>
    <property type="evidence" value="ECO:0007669"/>
    <property type="project" value="TreeGrafter"/>
</dbReference>
<dbReference type="PROSITE" id="PS00028">
    <property type="entry name" value="ZINC_FINGER_C2H2_1"/>
    <property type="match status" value="3"/>
</dbReference>
<dbReference type="Proteomes" id="UP000187209">
    <property type="component" value="Unassembled WGS sequence"/>
</dbReference>
<dbReference type="PROSITE" id="PS50157">
    <property type="entry name" value="ZINC_FINGER_C2H2_2"/>
    <property type="match status" value="3"/>
</dbReference>
<dbReference type="InterPro" id="IPR013087">
    <property type="entry name" value="Znf_C2H2_type"/>
</dbReference>
<evidence type="ECO:0000256" key="5">
    <source>
        <dbReference type="ARBA" id="ARBA00022833"/>
    </source>
</evidence>
<accession>A0A1R2BLQ8</accession>
<feature type="domain" description="C2H2-type" evidence="9">
    <location>
        <begin position="39"/>
        <end position="66"/>
    </location>
</feature>
<dbReference type="GO" id="GO:0000981">
    <property type="term" value="F:DNA-binding transcription factor activity, RNA polymerase II-specific"/>
    <property type="evidence" value="ECO:0007669"/>
    <property type="project" value="TreeGrafter"/>
</dbReference>
<gene>
    <name evidence="11" type="ORF">SteCoe_22642</name>
    <name evidence="10" type="ORF">SteCoe_25346</name>
</gene>
<keyword evidence="7" id="KW-0539">Nucleus</keyword>
<keyword evidence="2" id="KW-0479">Metal-binding</keyword>
<dbReference type="EMBL" id="MPUH01000687">
    <property type="protein sequence ID" value="OMJ75497.1"/>
    <property type="molecule type" value="Genomic_DNA"/>
</dbReference>
<dbReference type="SUPFAM" id="SSF57667">
    <property type="entry name" value="beta-beta-alpha zinc fingers"/>
    <property type="match status" value="2"/>
</dbReference>
<evidence type="ECO:0000256" key="3">
    <source>
        <dbReference type="ARBA" id="ARBA00022737"/>
    </source>
</evidence>
<comment type="subcellular location">
    <subcellularLocation>
        <location evidence="1">Nucleus</location>
    </subcellularLocation>
</comment>
<dbReference type="FunFam" id="3.30.160.60:FF:000690">
    <property type="entry name" value="Zinc finger protein 354C"/>
    <property type="match status" value="1"/>
</dbReference>
<dbReference type="GO" id="GO:0005667">
    <property type="term" value="C:transcription regulator complex"/>
    <property type="evidence" value="ECO:0007669"/>
    <property type="project" value="TreeGrafter"/>
</dbReference>
<sequence>MDDELDEGKNYLCKICKKVFKDNSKLRRHQLVHTGERPFKCPYCEACFSVDFNLKTHIRVHTGEKPYKCPYPGCTKSFTQAGNLNTHKEIKHGMKRHEKVPLIIHNQEDKEHKLITGNLLEIDEFRPANFNSIITKALSEL</sequence>
<evidence type="ECO:0000259" key="9">
    <source>
        <dbReference type="PROSITE" id="PS50157"/>
    </source>
</evidence>
<organism evidence="11 12">
    <name type="scientific">Stentor coeruleus</name>
    <dbReference type="NCBI Taxonomy" id="5963"/>
    <lineage>
        <taxon>Eukaryota</taxon>
        <taxon>Sar</taxon>
        <taxon>Alveolata</taxon>
        <taxon>Ciliophora</taxon>
        <taxon>Postciliodesmatophora</taxon>
        <taxon>Heterotrichea</taxon>
        <taxon>Heterotrichida</taxon>
        <taxon>Stentoridae</taxon>
        <taxon>Stentor</taxon>
    </lineage>
</organism>
<dbReference type="Pfam" id="PF00096">
    <property type="entry name" value="zf-C2H2"/>
    <property type="match status" value="3"/>
</dbReference>
<dbReference type="GO" id="GO:0031519">
    <property type="term" value="C:PcG protein complex"/>
    <property type="evidence" value="ECO:0007669"/>
    <property type="project" value="TreeGrafter"/>
</dbReference>
<dbReference type="FunFam" id="3.30.160.60:FF:000744">
    <property type="entry name" value="zinc finger E-box-binding homeobox 1"/>
    <property type="match status" value="1"/>
</dbReference>
<keyword evidence="12" id="KW-1185">Reference proteome</keyword>
<dbReference type="OrthoDB" id="372803at2759"/>
<name>A0A1R2BLQ8_9CILI</name>
<evidence type="ECO:0000313" key="11">
    <source>
        <dbReference type="EMBL" id="OMJ77696.1"/>
    </source>
</evidence>
<evidence type="ECO:0000256" key="6">
    <source>
        <dbReference type="ARBA" id="ARBA00023125"/>
    </source>
</evidence>
<evidence type="ECO:0000256" key="7">
    <source>
        <dbReference type="ARBA" id="ARBA00023242"/>
    </source>
</evidence>
<comment type="caution">
    <text evidence="11">The sequence shown here is derived from an EMBL/GenBank/DDBJ whole genome shotgun (WGS) entry which is preliminary data.</text>
</comment>
<evidence type="ECO:0000256" key="8">
    <source>
        <dbReference type="PROSITE-ProRule" id="PRU00042"/>
    </source>
</evidence>
<dbReference type="GO" id="GO:0000978">
    <property type="term" value="F:RNA polymerase II cis-regulatory region sequence-specific DNA binding"/>
    <property type="evidence" value="ECO:0007669"/>
    <property type="project" value="TreeGrafter"/>
</dbReference>
<keyword evidence="5" id="KW-0862">Zinc</keyword>
<dbReference type="AlphaFoldDB" id="A0A1R2BLQ8"/>